<evidence type="ECO:0000256" key="4">
    <source>
        <dbReference type="ARBA" id="ARBA00022448"/>
    </source>
</evidence>
<evidence type="ECO:0000256" key="5">
    <source>
        <dbReference type="ARBA" id="ARBA00022475"/>
    </source>
</evidence>
<name>A0ABW1PKI3_9FLAO</name>
<evidence type="ECO:0000256" key="7">
    <source>
        <dbReference type="ARBA" id="ARBA00022927"/>
    </source>
</evidence>
<sequence length="94" mass="10729">MEQYGNIFLFGAMFVVMYFFMIRPQQKRAKAEKQFETELKVGDKVITKSGLHGKIAELAERTIVLETMSGKLKMERSAISLELSKQLNMPVVAK</sequence>
<evidence type="ECO:0000313" key="12">
    <source>
        <dbReference type="EMBL" id="MFC6096133.1"/>
    </source>
</evidence>
<evidence type="ECO:0000256" key="1">
    <source>
        <dbReference type="ARBA" id="ARBA00004162"/>
    </source>
</evidence>
<comment type="subcellular location">
    <subcellularLocation>
        <location evidence="1">Cell membrane</location>
        <topology evidence="1">Single-pass membrane protein</topology>
    </subcellularLocation>
</comment>
<dbReference type="PRINTS" id="PR01853">
    <property type="entry name" value="YAJCTRNLCASE"/>
</dbReference>
<evidence type="ECO:0000256" key="11">
    <source>
        <dbReference type="SAM" id="Phobius"/>
    </source>
</evidence>
<gene>
    <name evidence="12" type="primary">yajC</name>
    <name evidence="12" type="ORF">ACFPVY_05700</name>
</gene>
<dbReference type="NCBIfam" id="TIGR00739">
    <property type="entry name" value="yajC"/>
    <property type="match status" value="1"/>
</dbReference>
<comment type="similarity">
    <text evidence="2">Belongs to the YajC family.</text>
</comment>
<accession>A0ABW1PKI3</accession>
<keyword evidence="5" id="KW-1003">Cell membrane</keyword>
<keyword evidence="10 11" id="KW-0472">Membrane</keyword>
<dbReference type="Pfam" id="PF02699">
    <property type="entry name" value="YajC"/>
    <property type="match status" value="1"/>
</dbReference>
<keyword evidence="9" id="KW-0811">Translocation</keyword>
<dbReference type="Proteomes" id="UP001596287">
    <property type="component" value="Unassembled WGS sequence"/>
</dbReference>
<evidence type="ECO:0000256" key="10">
    <source>
        <dbReference type="ARBA" id="ARBA00023136"/>
    </source>
</evidence>
<evidence type="ECO:0000256" key="9">
    <source>
        <dbReference type="ARBA" id="ARBA00023010"/>
    </source>
</evidence>
<protein>
    <recommendedName>
        <fullName evidence="3">Sec translocon accessory complex subunit YajC</fullName>
    </recommendedName>
</protein>
<proteinExistence type="inferred from homology"/>
<keyword evidence="13" id="KW-1185">Reference proteome</keyword>
<evidence type="ECO:0000256" key="8">
    <source>
        <dbReference type="ARBA" id="ARBA00022989"/>
    </source>
</evidence>
<dbReference type="EMBL" id="JBHSQB010000005">
    <property type="protein sequence ID" value="MFC6096133.1"/>
    <property type="molecule type" value="Genomic_DNA"/>
</dbReference>
<dbReference type="RefSeq" id="WP_379791004.1">
    <property type="nucleotide sequence ID" value="NZ_JBHSQB010000005.1"/>
</dbReference>
<feature type="transmembrane region" description="Helical" evidence="11">
    <location>
        <begin position="6"/>
        <end position="22"/>
    </location>
</feature>
<evidence type="ECO:0000256" key="2">
    <source>
        <dbReference type="ARBA" id="ARBA00006742"/>
    </source>
</evidence>
<keyword evidence="7" id="KW-0653">Protein transport</keyword>
<keyword evidence="6 11" id="KW-0812">Transmembrane</keyword>
<dbReference type="InterPro" id="IPR003849">
    <property type="entry name" value="Preprotein_translocase_YajC"/>
</dbReference>
<dbReference type="PANTHER" id="PTHR33909">
    <property type="entry name" value="SEC TRANSLOCON ACCESSORY COMPLEX SUBUNIT YAJC"/>
    <property type="match status" value="1"/>
</dbReference>
<evidence type="ECO:0000313" key="13">
    <source>
        <dbReference type="Proteomes" id="UP001596287"/>
    </source>
</evidence>
<evidence type="ECO:0000256" key="3">
    <source>
        <dbReference type="ARBA" id="ARBA00014962"/>
    </source>
</evidence>
<keyword evidence="4" id="KW-0813">Transport</keyword>
<keyword evidence="8 11" id="KW-1133">Transmembrane helix</keyword>
<organism evidence="12 13">
    <name type="scientific">Flavobacterium qiangtangense</name>
    <dbReference type="NCBI Taxonomy" id="1442595"/>
    <lineage>
        <taxon>Bacteria</taxon>
        <taxon>Pseudomonadati</taxon>
        <taxon>Bacteroidota</taxon>
        <taxon>Flavobacteriia</taxon>
        <taxon>Flavobacteriales</taxon>
        <taxon>Flavobacteriaceae</taxon>
        <taxon>Flavobacterium</taxon>
    </lineage>
</organism>
<dbReference type="SMART" id="SM01323">
    <property type="entry name" value="YajC"/>
    <property type="match status" value="1"/>
</dbReference>
<comment type="caution">
    <text evidence="12">The sequence shown here is derived from an EMBL/GenBank/DDBJ whole genome shotgun (WGS) entry which is preliminary data.</text>
</comment>
<reference evidence="13" key="1">
    <citation type="journal article" date="2019" name="Int. J. Syst. Evol. Microbiol.">
        <title>The Global Catalogue of Microorganisms (GCM) 10K type strain sequencing project: providing services to taxonomists for standard genome sequencing and annotation.</title>
        <authorList>
            <consortium name="The Broad Institute Genomics Platform"/>
            <consortium name="The Broad Institute Genome Sequencing Center for Infectious Disease"/>
            <person name="Wu L."/>
            <person name="Ma J."/>
        </authorList>
    </citation>
    <scope>NUCLEOTIDE SEQUENCE [LARGE SCALE GENOMIC DNA]</scope>
    <source>
        <strain evidence="13">CCUG 49679</strain>
    </source>
</reference>
<evidence type="ECO:0000256" key="6">
    <source>
        <dbReference type="ARBA" id="ARBA00022692"/>
    </source>
</evidence>
<dbReference type="PANTHER" id="PTHR33909:SF1">
    <property type="entry name" value="SEC TRANSLOCON ACCESSORY COMPLEX SUBUNIT YAJC"/>
    <property type="match status" value="1"/>
</dbReference>